<feature type="compositionally biased region" description="Basic and acidic residues" evidence="5">
    <location>
        <begin position="33"/>
        <end position="44"/>
    </location>
</feature>
<comment type="subcellular location">
    <subcellularLocation>
        <location evidence="1">Plastid membrane</location>
        <topology evidence="1">Single-pass membrane protein</topology>
    </subcellularLocation>
</comment>
<evidence type="ECO:0000313" key="6">
    <source>
        <dbReference type="EMBL" id="QBL76416.1"/>
    </source>
</evidence>
<organism evidence="6">
    <name type="scientific">Selaginella tamariscina</name>
    <dbReference type="NCBI Taxonomy" id="137178"/>
    <lineage>
        <taxon>Eukaryota</taxon>
        <taxon>Viridiplantae</taxon>
        <taxon>Streptophyta</taxon>
        <taxon>Embryophyta</taxon>
        <taxon>Tracheophyta</taxon>
        <taxon>Lycopodiopsida</taxon>
        <taxon>Selaginellales</taxon>
        <taxon>Selaginellaceae</taxon>
        <taxon>Selaginella</taxon>
    </lineage>
</organism>
<keyword evidence="6" id="KW-0150">Chloroplast</keyword>
<dbReference type="RefSeq" id="YP_009589833.1">
    <property type="nucleotide sequence ID" value="NC_041646.1"/>
</dbReference>
<evidence type="ECO:0000256" key="2">
    <source>
        <dbReference type="ARBA" id="ARBA00022692"/>
    </source>
</evidence>
<feature type="region of interest" description="Disordered" evidence="5">
    <location>
        <begin position="15"/>
        <end position="44"/>
    </location>
</feature>
<dbReference type="EMBL" id="MH598537">
    <property type="protein sequence ID" value="QBL76416.1"/>
    <property type="molecule type" value="Genomic_DNA"/>
</dbReference>
<dbReference type="AlphaFoldDB" id="A0A482CI31"/>
<dbReference type="GO" id="GO:0015979">
    <property type="term" value="P:photosynthesis"/>
    <property type="evidence" value="ECO:0007669"/>
    <property type="project" value="InterPro"/>
</dbReference>
<gene>
    <name evidence="6" type="primary">psbN</name>
</gene>
<keyword evidence="3" id="KW-1133">Transmembrane helix</keyword>
<geneLocation type="chloroplast" evidence="6"/>
<protein>
    <submittedName>
        <fullName evidence="6">Photosystem II protein N</fullName>
    </submittedName>
</protein>
<name>A0A482CI31_9TRAC</name>
<keyword evidence="2" id="KW-0812">Transmembrane</keyword>
<dbReference type="PANTHER" id="PTHR35326:SF3">
    <property type="entry name" value="PROTEIN PSBN"/>
    <property type="match status" value="1"/>
</dbReference>
<dbReference type="GeneID" id="39721759"/>
<proteinExistence type="predicted"/>
<dbReference type="InterPro" id="IPR003398">
    <property type="entry name" value="PSII_PsbN"/>
</dbReference>
<evidence type="ECO:0000256" key="3">
    <source>
        <dbReference type="ARBA" id="ARBA00022989"/>
    </source>
</evidence>
<accession>A0A482CI31</accession>
<sequence length="44" mass="4642">METATPVAISISRSPASFTGYAPYTTSGQPPSEDLRDPFGEHGD</sequence>
<evidence type="ECO:0000256" key="4">
    <source>
        <dbReference type="ARBA" id="ARBA00023136"/>
    </source>
</evidence>
<dbReference type="Pfam" id="PF02468">
    <property type="entry name" value="PsbN"/>
    <property type="match status" value="1"/>
</dbReference>
<reference evidence="6" key="1">
    <citation type="journal article" date="2019" name="J. ISSAAS">
        <title>The Unique Evolutionary Trajectory 1 and Dynamic Conformations of DR and IR/DR-coexisting Plastomes of the Early Vascular Plant Selaginellaceae (Lycophyte).</title>
        <authorList>
            <person name="Zhang H.-R."/>
            <person name="Xiang Q.-P."/>
            <person name="Zhang X.-C."/>
        </authorList>
    </citation>
    <scope>NUCLEOTIDE SEQUENCE</scope>
</reference>
<keyword evidence="6" id="KW-0934">Plastid</keyword>
<keyword evidence="4" id="KW-0472">Membrane</keyword>
<dbReference type="GO" id="GO:0042170">
    <property type="term" value="C:plastid membrane"/>
    <property type="evidence" value="ECO:0007669"/>
    <property type="project" value="UniProtKB-SubCell"/>
</dbReference>
<evidence type="ECO:0000256" key="5">
    <source>
        <dbReference type="SAM" id="MobiDB-lite"/>
    </source>
</evidence>
<evidence type="ECO:0000256" key="1">
    <source>
        <dbReference type="ARBA" id="ARBA00004411"/>
    </source>
</evidence>
<dbReference type="PANTHER" id="PTHR35326">
    <property type="entry name" value="PROTEIN PSBN"/>
    <property type="match status" value="1"/>
</dbReference>